<dbReference type="GO" id="GO:0046872">
    <property type="term" value="F:metal ion binding"/>
    <property type="evidence" value="ECO:0007669"/>
    <property type="project" value="UniProtKB-UniRule"/>
</dbReference>
<proteinExistence type="inferred from homology"/>
<dbReference type="CDD" id="cd09634">
    <property type="entry name" value="Cas1_I-II-III"/>
    <property type="match status" value="1"/>
</dbReference>
<feature type="binding site" evidence="10">
    <location>
        <position position="256"/>
    </location>
    <ligand>
        <name>Mn(2+)</name>
        <dbReference type="ChEBI" id="CHEBI:29035"/>
    </ligand>
</feature>
<keyword evidence="7 10" id="KW-0238">DNA-binding</keyword>
<dbReference type="Proteomes" id="UP000283442">
    <property type="component" value="Unassembled WGS sequence"/>
</dbReference>
<dbReference type="InterPro" id="IPR042206">
    <property type="entry name" value="CRISPR-assoc_Cas1_C"/>
</dbReference>
<dbReference type="GO" id="GO:0016787">
    <property type="term" value="F:hydrolase activity"/>
    <property type="evidence" value="ECO:0007669"/>
    <property type="project" value="UniProtKB-KW"/>
</dbReference>
<keyword evidence="8 10" id="KW-0464">Manganese</keyword>
<evidence type="ECO:0000256" key="5">
    <source>
        <dbReference type="ARBA" id="ARBA00022842"/>
    </source>
</evidence>
<dbReference type="OrthoDB" id="9803119at2"/>
<keyword evidence="5 10" id="KW-0460">Magnesium</keyword>
<sequence>MMTEMDFDRQKEGLSMCVVYLLSEQTKLRQVGGRFLLEKKGKRQASIPMDEVECVIQGKAAEITTPAIYELLARGVCIFYVDGRGRLLGQLGQFASSNLSWERSRIQYDTFRDSQRQVELTREIVRLKMNGQIELLRSYAKSKKDLELAYLADEVRKYRKKVAVTSAIEELRGLEGMASRRYFEAFPIIIDSKLWDWNGRNRRPPEDPVNALLSYGYAFLEREVRLAILGARLDVRMGFLHSNNGRKDSLVYDLMEPFRQLVIDRLVLKAVNRGQFHPEDFSYDDVLGCRLSEKAREGWISYYETYMQRSCSAYQGLAPREWIRSWVRQFADELFRNAASAV</sequence>
<evidence type="ECO:0000256" key="6">
    <source>
        <dbReference type="ARBA" id="ARBA00023118"/>
    </source>
</evidence>
<keyword evidence="1 10" id="KW-0540">Nuclease</keyword>
<evidence type="ECO:0000256" key="8">
    <source>
        <dbReference type="ARBA" id="ARBA00023211"/>
    </source>
</evidence>
<organism evidence="11 12">
    <name type="scientific">Mitsuokella multacida</name>
    <dbReference type="NCBI Taxonomy" id="52226"/>
    <lineage>
        <taxon>Bacteria</taxon>
        <taxon>Bacillati</taxon>
        <taxon>Bacillota</taxon>
        <taxon>Negativicutes</taxon>
        <taxon>Selenomonadales</taxon>
        <taxon>Selenomonadaceae</taxon>
        <taxon>Mitsuokella</taxon>
    </lineage>
</organism>
<comment type="caution">
    <text evidence="11">The sequence shown here is derived from an EMBL/GenBank/DDBJ whole genome shotgun (WGS) entry which is preliminary data.</text>
</comment>
<dbReference type="NCBIfam" id="TIGR00287">
    <property type="entry name" value="cas1"/>
    <property type="match status" value="1"/>
</dbReference>
<dbReference type="Gene3D" id="1.20.120.920">
    <property type="entry name" value="CRISPR-associated endonuclease Cas1, C-terminal domain"/>
    <property type="match status" value="1"/>
</dbReference>
<evidence type="ECO:0000256" key="4">
    <source>
        <dbReference type="ARBA" id="ARBA00022801"/>
    </source>
</evidence>
<dbReference type="Gene3D" id="3.100.10.20">
    <property type="entry name" value="CRISPR-associated endonuclease Cas1, N-terminal domain"/>
    <property type="match status" value="1"/>
</dbReference>
<evidence type="ECO:0000256" key="2">
    <source>
        <dbReference type="ARBA" id="ARBA00022723"/>
    </source>
</evidence>
<dbReference type="HAMAP" id="MF_01470">
    <property type="entry name" value="Cas1"/>
    <property type="match status" value="1"/>
</dbReference>
<dbReference type="AlphaFoldDB" id="A0A414P023"/>
<evidence type="ECO:0000313" key="12">
    <source>
        <dbReference type="Proteomes" id="UP000283442"/>
    </source>
</evidence>
<comment type="similarity">
    <text evidence="10">Belongs to the CRISPR-associated endonuclease Cas1 family.</text>
</comment>
<evidence type="ECO:0000256" key="7">
    <source>
        <dbReference type="ARBA" id="ARBA00023125"/>
    </source>
</evidence>
<dbReference type="PANTHER" id="PTHR34353">
    <property type="entry name" value="CRISPR-ASSOCIATED ENDONUCLEASE CAS1 1"/>
    <property type="match status" value="1"/>
</dbReference>
<dbReference type="InterPro" id="IPR002729">
    <property type="entry name" value="CRISPR-assoc_Cas1"/>
</dbReference>
<keyword evidence="3 10" id="KW-0255">Endonuclease</keyword>
<dbReference type="InterPro" id="IPR042211">
    <property type="entry name" value="CRISPR-assoc_Cas1_N"/>
</dbReference>
<evidence type="ECO:0000256" key="1">
    <source>
        <dbReference type="ARBA" id="ARBA00022722"/>
    </source>
</evidence>
<comment type="cofactor">
    <cofactor evidence="10">
        <name>Mg(2+)</name>
        <dbReference type="ChEBI" id="CHEBI:18420"/>
    </cofactor>
    <cofactor evidence="10">
        <name>Mn(2+)</name>
        <dbReference type="ChEBI" id="CHEBI:29035"/>
    </cofactor>
</comment>
<protein>
    <recommendedName>
        <fullName evidence="10">CRISPR-associated endonuclease Cas1</fullName>
        <ecNumber evidence="10">3.1.-.-</ecNumber>
    </recommendedName>
</protein>
<evidence type="ECO:0000256" key="3">
    <source>
        <dbReference type="ARBA" id="ARBA00022759"/>
    </source>
</evidence>
<dbReference type="GO" id="GO:0051607">
    <property type="term" value="P:defense response to virus"/>
    <property type="evidence" value="ECO:0007669"/>
    <property type="project" value="UniProtKB-UniRule"/>
</dbReference>
<name>A0A414P023_9FIRM</name>
<feature type="binding site" evidence="10">
    <location>
        <position position="175"/>
    </location>
    <ligand>
        <name>Mn(2+)</name>
        <dbReference type="ChEBI" id="CHEBI:29035"/>
    </ligand>
</feature>
<dbReference type="EMBL" id="QRHE01000001">
    <property type="protein sequence ID" value="RHF53564.1"/>
    <property type="molecule type" value="Genomic_DNA"/>
</dbReference>
<reference evidence="11 12" key="1">
    <citation type="submission" date="2018-08" db="EMBL/GenBank/DDBJ databases">
        <title>A genome reference for cultivated species of the human gut microbiota.</title>
        <authorList>
            <person name="Zou Y."/>
            <person name="Xue W."/>
            <person name="Luo G."/>
        </authorList>
    </citation>
    <scope>NUCLEOTIDE SEQUENCE [LARGE SCALE GENOMIC DNA]</scope>
    <source>
        <strain evidence="11 12">AM25-21AC</strain>
    </source>
</reference>
<gene>
    <name evidence="10 11" type="primary">cas1</name>
    <name evidence="11" type="ORF">DW674_01530</name>
</gene>
<evidence type="ECO:0000313" key="11">
    <source>
        <dbReference type="EMBL" id="RHF53564.1"/>
    </source>
</evidence>
<keyword evidence="6 10" id="KW-0051">Antiviral defense</keyword>
<dbReference type="GO" id="GO:0003677">
    <property type="term" value="F:DNA binding"/>
    <property type="evidence" value="ECO:0007669"/>
    <property type="project" value="UniProtKB-KW"/>
</dbReference>
<evidence type="ECO:0000256" key="9">
    <source>
        <dbReference type="ARBA" id="ARBA00038592"/>
    </source>
</evidence>
<dbReference type="Pfam" id="PF01867">
    <property type="entry name" value="Cas_Cas1"/>
    <property type="match status" value="1"/>
</dbReference>
<dbReference type="GO" id="GO:0043571">
    <property type="term" value="P:maintenance of CRISPR repeat elements"/>
    <property type="evidence" value="ECO:0007669"/>
    <property type="project" value="UniProtKB-UniRule"/>
</dbReference>
<dbReference type="GO" id="GO:0004519">
    <property type="term" value="F:endonuclease activity"/>
    <property type="evidence" value="ECO:0007669"/>
    <property type="project" value="UniProtKB-UniRule"/>
</dbReference>
<keyword evidence="2 10" id="KW-0479">Metal-binding</keyword>
<dbReference type="EC" id="3.1.-.-" evidence="10"/>
<accession>A0A414P023</accession>
<keyword evidence="4 10" id="KW-0378">Hydrolase</keyword>
<dbReference type="InterPro" id="IPR050646">
    <property type="entry name" value="Cas1"/>
</dbReference>
<feature type="binding site" evidence="10">
    <location>
        <position position="241"/>
    </location>
    <ligand>
        <name>Mn(2+)</name>
        <dbReference type="ChEBI" id="CHEBI:29035"/>
    </ligand>
</feature>
<evidence type="ECO:0000256" key="10">
    <source>
        <dbReference type="HAMAP-Rule" id="MF_01470"/>
    </source>
</evidence>
<dbReference type="PANTHER" id="PTHR34353:SF2">
    <property type="entry name" value="CRISPR-ASSOCIATED ENDONUCLEASE CAS1 1"/>
    <property type="match status" value="1"/>
</dbReference>
<comment type="function">
    <text evidence="10">CRISPR (clustered regularly interspaced short palindromic repeat), is an adaptive immune system that provides protection against mobile genetic elements (viruses, transposable elements and conjugative plasmids). CRISPR clusters contain spacers, sequences complementary to antecedent mobile elements, and target invading nucleic acids. CRISPR clusters are transcribed and processed into CRISPR RNA (crRNA). Acts as a dsDNA endonuclease. Involved in the integration of spacer DNA into the CRISPR cassette.</text>
</comment>
<comment type="subunit">
    <text evidence="9 10">Homodimer, forms a heterotetramer with a Cas2 homodimer.</text>
</comment>